<evidence type="ECO:0000256" key="1">
    <source>
        <dbReference type="SAM" id="MobiDB-lite"/>
    </source>
</evidence>
<feature type="region of interest" description="Disordered" evidence="1">
    <location>
        <begin position="64"/>
        <end position="101"/>
    </location>
</feature>
<evidence type="ECO:0000313" key="3">
    <source>
        <dbReference type="Proteomes" id="UP000324222"/>
    </source>
</evidence>
<organism evidence="2 3">
    <name type="scientific">Portunus trituberculatus</name>
    <name type="common">Swimming crab</name>
    <name type="synonym">Neptunus trituberculatus</name>
    <dbReference type="NCBI Taxonomy" id="210409"/>
    <lineage>
        <taxon>Eukaryota</taxon>
        <taxon>Metazoa</taxon>
        <taxon>Ecdysozoa</taxon>
        <taxon>Arthropoda</taxon>
        <taxon>Crustacea</taxon>
        <taxon>Multicrustacea</taxon>
        <taxon>Malacostraca</taxon>
        <taxon>Eumalacostraca</taxon>
        <taxon>Eucarida</taxon>
        <taxon>Decapoda</taxon>
        <taxon>Pleocyemata</taxon>
        <taxon>Brachyura</taxon>
        <taxon>Eubrachyura</taxon>
        <taxon>Portunoidea</taxon>
        <taxon>Portunidae</taxon>
        <taxon>Portuninae</taxon>
        <taxon>Portunus</taxon>
    </lineage>
</organism>
<gene>
    <name evidence="2" type="ORF">E2C01_094917</name>
</gene>
<dbReference type="Proteomes" id="UP000324222">
    <property type="component" value="Unassembled WGS sequence"/>
</dbReference>
<feature type="compositionally biased region" description="Basic and acidic residues" evidence="1">
    <location>
        <begin position="90"/>
        <end position="101"/>
    </location>
</feature>
<reference evidence="2 3" key="1">
    <citation type="submission" date="2019-05" db="EMBL/GenBank/DDBJ databases">
        <title>Another draft genome of Portunus trituberculatus and its Hox gene families provides insights of decapod evolution.</title>
        <authorList>
            <person name="Jeong J.-H."/>
            <person name="Song I."/>
            <person name="Kim S."/>
            <person name="Choi T."/>
            <person name="Kim D."/>
            <person name="Ryu S."/>
            <person name="Kim W."/>
        </authorList>
    </citation>
    <scope>NUCLEOTIDE SEQUENCE [LARGE SCALE GENOMIC DNA]</scope>
    <source>
        <tissue evidence="2">Muscle</tissue>
    </source>
</reference>
<name>A0A5B7JRQ9_PORTR</name>
<evidence type="ECO:0000313" key="2">
    <source>
        <dbReference type="EMBL" id="MPC99500.1"/>
    </source>
</evidence>
<dbReference type="EMBL" id="VSRR010118634">
    <property type="protein sequence ID" value="MPC99500.1"/>
    <property type="molecule type" value="Genomic_DNA"/>
</dbReference>
<proteinExistence type="predicted"/>
<dbReference type="AlphaFoldDB" id="A0A5B7JRQ9"/>
<sequence>MGGAPGRGRRRVLSRLFMQTRQKNTPTKTSRVVCSGAAAAAARVPGGYTRTNKFLHIKPRAWRSLMSRSKTGETGDALDLPQRRLPSLSEPKKRSEKSPCH</sequence>
<accession>A0A5B7JRQ9</accession>
<protein>
    <submittedName>
        <fullName evidence="2">Uncharacterized protein</fullName>
    </submittedName>
</protein>
<keyword evidence="3" id="KW-1185">Reference proteome</keyword>
<comment type="caution">
    <text evidence="2">The sequence shown here is derived from an EMBL/GenBank/DDBJ whole genome shotgun (WGS) entry which is preliminary data.</text>
</comment>